<dbReference type="EMBL" id="QYSE01000001">
    <property type="protein sequence ID" value="RJF36857.1"/>
    <property type="molecule type" value="Genomic_DNA"/>
</dbReference>
<dbReference type="GO" id="GO:0004519">
    <property type="term" value="F:endonuclease activity"/>
    <property type="evidence" value="ECO:0007669"/>
    <property type="project" value="UniProtKB-KW"/>
</dbReference>
<accession>A0A3A3ENT1</accession>
<evidence type="ECO:0000256" key="1">
    <source>
        <dbReference type="SAM" id="Phobius"/>
    </source>
</evidence>
<evidence type="ECO:0000313" key="4">
    <source>
        <dbReference type="Proteomes" id="UP000265938"/>
    </source>
</evidence>
<dbReference type="Proteomes" id="UP000265938">
    <property type="component" value="Unassembled WGS sequence"/>
</dbReference>
<dbReference type="RefSeq" id="WP_119851836.1">
    <property type="nucleotide sequence ID" value="NZ_QYSE01000001.1"/>
</dbReference>
<proteinExistence type="predicted"/>
<organism evidence="3 4">
    <name type="scientific">Pseudoalteromonas gelatinilytica</name>
    <dbReference type="NCBI Taxonomy" id="1703256"/>
    <lineage>
        <taxon>Bacteria</taxon>
        <taxon>Pseudomonadati</taxon>
        <taxon>Pseudomonadota</taxon>
        <taxon>Gammaproteobacteria</taxon>
        <taxon>Alteromonadales</taxon>
        <taxon>Pseudoalteromonadaceae</taxon>
        <taxon>Pseudoalteromonas</taxon>
    </lineage>
</organism>
<protein>
    <submittedName>
        <fullName evidence="3">Endonuclease/exonuclease/phosphatase family protein</fullName>
    </submittedName>
</protein>
<keyword evidence="3" id="KW-0540">Nuclease</keyword>
<keyword evidence="3" id="KW-0378">Hydrolase</keyword>
<gene>
    <name evidence="3" type="ORF">D4741_01895</name>
</gene>
<evidence type="ECO:0000313" key="3">
    <source>
        <dbReference type="EMBL" id="RJF36857.1"/>
    </source>
</evidence>
<dbReference type="GO" id="GO:0004527">
    <property type="term" value="F:exonuclease activity"/>
    <property type="evidence" value="ECO:0007669"/>
    <property type="project" value="UniProtKB-KW"/>
</dbReference>
<dbReference type="SUPFAM" id="SSF56219">
    <property type="entry name" value="DNase I-like"/>
    <property type="match status" value="1"/>
</dbReference>
<dbReference type="Pfam" id="PF03372">
    <property type="entry name" value="Exo_endo_phos"/>
    <property type="match status" value="1"/>
</dbReference>
<feature type="transmembrane region" description="Helical" evidence="1">
    <location>
        <begin position="28"/>
        <end position="48"/>
    </location>
</feature>
<keyword evidence="1" id="KW-0472">Membrane</keyword>
<feature type="domain" description="Endonuclease/exonuclease/phosphatase" evidence="2">
    <location>
        <begin position="87"/>
        <end position="292"/>
    </location>
</feature>
<dbReference type="Gene3D" id="3.60.10.10">
    <property type="entry name" value="Endonuclease/exonuclease/phosphatase"/>
    <property type="match status" value="1"/>
</dbReference>
<keyword evidence="1" id="KW-0812">Transmembrane</keyword>
<sequence>MRLLFLFSYIALLVLAFNQFDNYLFDLAVALRGVLIVCSFVPAVFLLWWSKKLSLSLLALSIGLVLFHFKPYSADTEANTSDIKIAQVNLQYSNPNLSQIIKTYFVEEQNDILVLFEFNDTQRHVLDTLNTQYHVFGYAEVEGAPFGIIVISKLPIVQKQIKRFDNPKLGYVKLSFLYNNVMLNSVFLHPPSPRTHTLWTQRNRVLAEVNEEIKKLKGSWLVAGDFNTVPWSRYFINTNNTCFNSMGYYGSWSATSLLASLPFTDLPIDHCLASDDISLSRVQTLQVKGSDHKLLQYELTFDNP</sequence>
<keyword evidence="1" id="KW-1133">Transmembrane helix</keyword>
<dbReference type="InterPro" id="IPR005135">
    <property type="entry name" value="Endo/exonuclease/phosphatase"/>
</dbReference>
<evidence type="ECO:0000259" key="2">
    <source>
        <dbReference type="Pfam" id="PF03372"/>
    </source>
</evidence>
<reference evidence="3 4" key="1">
    <citation type="submission" date="2018-09" db="EMBL/GenBank/DDBJ databases">
        <title>Identification of marine bacteria producing industrial enzymes.</title>
        <authorList>
            <person name="Cheng T.H."/>
            <person name="Saidin J."/>
            <person name="Muhd D.D."/>
            <person name="Isa M.N.M."/>
            <person name="Bakar M.F.A."/>
            <person name="Ismail N."/>
        </authorList>
    </citation>
    <scope>NUCLEOTIDE SEQUENCE [LARGE SCALE GENOMIC DNA]</scope>
    <source>
        <strain evidence="3 4">MNAD 1.6</strain>
    </source>
</reference>
<name>A0A3A3ENT1_9GAMM</name>
<keyword evidence="3" id="KW-0269">Exonuclease</keyword>
<comment type="caution">
    <text evidence="3">The sequence shown here is derived from an EMBL/GenBank/DDBJ whole genome shotgun (WGS) entry which is preliminary data.</text>
</comment>
<keyword evidence="3" id="KW-0255">Endonuclease</keyword>
<dbReference type="AlphaFoldDB" id="A0A3A3ENT1"/>
<dbReference type="InterPro" id="IPR036691">
    <property type="entry name" value="Endo/exonu/phosph_ase_sf"/>
</dbReference>